<keyword evidence="13" id="KW-1185">Reference proteome</keyword>
<reference evidence="13" key="1">
    <citation type="journal article" date="2019" name="Int. J. Syst. Evol. Microbiol.">
        <title>The Global Catalogue of Microorganisms (GCM) 10K type strain sequencing project: providing services to taxonomists for standard genome sequencing and annotation.</title>
        <authorList>
            <consortium name="The Broad Institute Genomics Platform"/>
            <consortium name="The Broad Institute Genome Sequencing Center for Infectious Disease"/>
            <person name="Wu L."/>
            <person name="Ma J."/>
        </authorList>
    </citation>
    <scope>NUCLEOTIDE SEQUENCE [LARGE SCALE GENOMIC DNA]</scope>
    <source>
        <strain evidence="13">CCUG 57263</strain>
    </source>
</reference>
<dbReference type="InterPro" id="IPR013767">
    <property type="entry name" value="PAS_fold"/>
</dbReference>
<dbReference type="InterPro" id="IPR000014">
    <property type="entry name" value="PAS"/>
</dbReference>
<dbReference type="Pfam" id="PF00512">
    <property type="entry name" value="HisKA"/>
    <property type="match status" value="1"/>
</dbReference>
<evidence type="ECO:0000256" key="2">
    <source>
        <dbReference type="ARBA" id="ARBA00012438"/>
    </source>
</evidence>
<sequence length="952" mass="106939">MSSTNRFYTFSYHGASNDKLLIEQEWEKFVSGCSAPINVRPFMFHSWKRCLEQGIDPHLIQIPYSLGTDQIQEYVTSDPLFRMVKPLLIKLKQYAGNTGYLVTFSNPAGEMVYCDGDLSLKLKAEDIHLSPGANWSESSAGTNGIGTSLVTGLPLQVFASEHFCQEIHEWTCSAAPIRDPGTGKIAGIVDLSGFWTANDPRTLAAVIRTAREIESLLYNQLRIERLRLAQYFVELTHRTTLPLAVLDRAGRVVKASPILYEKGWISPEHSLEPPSFAKESLSSTTTWEMTDNLENKRWLFELSPYYYGGEAIGSVVHALPPEIRASPSLPDFRHFPTSPTLENNKAASEERTAAQPAPFYQSLFRHHPDAIFAYDLQGFLLEANPAAERLLGYDANELSSIAVCDLACPDSKELKRKAFAQAAGGMQQEFEAVFRHKQGHSIHAMVNSFPIIMNNEIVGVFETVRGIQPNHQQMAEDLKLTKEQLEFYLSNTEDAILVVDADFHIVKVNQACERMFGWTEQELLGKEPPMVPGHLESENEDMRNHMLRSRHVIPYETVRQRKDGSLIHVNHCAAPLFDSKGSAAAYVLISRDITALHQMHDMLIESEKRLRTLINSMPDLVIFKDDQGKWLEANNTAIAALNLEKIDYQGMTDRELASCNPFYRETFIKCSLSDRRVWDKGSLIRFQEIIPHPGGRSTILDIIKVPIYHGDGRRKGLIVIGRDITELKQTEELLRKTEKLAVVGQLAAGIAHEIRNPLTTLKGFLSLLQSATTATNIWYLEVMLSEIEQMESITDQLLTVARPQTIRMEKRNLEALIRQVSSFLYPLATMHNVQISVESDSSDLLVECEENQLKQVFINIIKNAIEAMPQGGQIAMKVRRSGDFVSVQVADSGCGIPQNRIARLGEPFYSLKEKGTGLGLMICYKIIKEHKGTLQIDSEVGRGTTVEIILPL</sequence>
<keyword evidence="7" id="KW-0067">ATP-binding</keyword>
<dbReference type="PANTHER" id="PTHR43065:SF34">
    <property type="entry name" value="SPORULATION KINASE A"/>
    <property type="match status" value="1"/>
</dbReference>
<evidence type="ECO:0000313" key="13">
    <source>
        <dbReference type="Proteomes" id="UP001597120"/>
    </source>
</evidence>
<name>A0ABW3DAE6_9BACL</name>
<evidence type="ECO:0000256" key="7">
    <source>
        <dbReference type="ARBA" id="ARBA00022840"/>
    </source>
</evidence>
<dbReference type="PANTHER" id="PTHR43065">
    <property type="entry name" value="SENSOR HISTIDINE KINASE"/>
    <property type="match status" value="1"/>
</dbReference>
<evidence type="ECO:0000256" key="6">
    <source>
        <dbReference type="ARBA" id="ARBA00022777"/>
    </source>
</evidence>
<feature type="domain" description="PAS" evidence="10">
    <location>
        <begin position="481"/>
        <end position="526"/>
    </location>
</feature>
<evidence type="ECO:0000259" key="11">
    <source>
        <dbReference type="PROSITE" id="PS50113"/>
    </source>
</evidence>
<accession>A0ABW3DAE6</accession>
<evidence type="ECO:0000256" key="3">
    <source>
        <dbReference type="ARBA" id="ARBA00022553"/>
    </source>
</evidence>
<dbReference type="RefSeq" id="WP_379287847.1">
    <property type="nucleotide sequence ID" value="NZ_JBHTIU010000030.1"/>
</dbReference>
<dbReference type="InterPro" id="IPR035965">
    <property type="entry name" value="PAS-like_dom_sf"/>
</dbReference>
<organism evidence="12 13">
    <name type="scientific">Paenibacillus residui</name>
    <dbReference type="NCBI Taxonomy" id="629724"/>
    <lineage>
        <taxon>Bacteria</taxon>
        <taxon>Bacillati</taxon>
        <taxon>Bacillota</taxon>
        <taxon>Bacilli</taxon>
        <taxon>Bacillales</taxon>
        <taxon>Paenibacillaceae</taxon>
        <taxon>Paenibacillus</taxon>
    </lineage>
</organism>
<dbReference type="SMART" id="SM00086">
    <property type="entry name" value="PAC"/>
    <property type="match status" value="3"/>
</dbReference>
<keyword evidence="6" id="KW-0418">Kinase</keyword>
<feature type="domain" description="PAC" evidence="11">
    <location>
        <begin position="551"/>
        <end position="605"/>
    </location>
</feature>
<dbReference type="PROSITE" id="PS50113">
    <property type="entry name" value="PAC"/>
    <property type="match status" value="2"/>
</dbReference>
<dbReference type="PROSITE" id="PS50112">
    <property type="entry name" value="PAS"/>
    <property type="match status" value="2"/>
</dbReference>
<keyword evidence="5" id="KW-0547">Nucleotide-binding</keyword>
<keyword evidence="3" id="KW-0597">Phosphoprotein</keyword>
<dbReference type="Pfam" id="PF02518">
    <property type="entry name" value="HATPase_c"/>
    <property type="match status" value="1"/>
</dbReference>
<dbReference type="CDD" id="cd00082">
    <property type="entry name" value="HisKA"/>
    <property type="match status" value="1"/>
</dbReference>
<comment type="caution">
    <text evidence="12">The sequence shown here is derived from an EMBL/GenBank/DDBJ whole genome shotgun (WGS) entry which is preliminary data.</text>
</comment>
<feature type="domain" description="Histidine kinase" evidence="9">
    <location>
        <begin position="749"/>
        <end position="952"/>
    </location>
</feature>
<dbReference type="Gene3D" id="1.10.287.130">
    <property type="match status" value="1"/>
</dbReference>
<dbReference type="InterPro" id="IPR036890">
    <property type="entry name" value="HATPase_C_sf"/>
</dbReference>
<dbReference type="InterPro" id="IPR029016">
    <property type="entry name" value="GAF-like_dom_sf"/>
</dbReference>
<dbReference type="SUPFAM" id="SSF55874">
    <property type="entry name" value="ATPase domain of HSP90 chaperone/DNA topoisomerase II/histidine kinase"/>
    <property type="match status" value="1"/>
</dbReference>
<gene>
    <name evidence="12" type="ORF">ACFQ03_09895</name>
</gene>
<dbReference type="Gene3D" id="3.30.565.10">
    <property type="entry name" value="Histidine kinase-like ATPase, C-terminal domain"/>
    <property type="match status" value="1"/>
</dbReference>
<evidence type="ECO:0000259" key="10">
    <source>
        <dbReference type="PROSITE" id="PS50112"/>
    </source>
</evidence>
<dbReference type="SUPFAM" id="SSF47384">
    <property type="entry name" value="Homodimeric domain of signal transducing histidine kinase"/>
    <property type="match status" value="1"/>
</dbReference>
<dbReference type="Pfam" id="PF08448">
    <property type="entry name" value="PAS_4"/>
    <property type="match status" value="1"/>
</dbReference>
<dbReference type="InterPro" id="IPR004358">
    <property type="entry name" value="Sig_transdc_His_kin-like_C"/>
</dbReference>
<protein>
    <recommendedName>
        <fullName evidence="2">histidine kinase</fullName>
        <ecNumber evidence="2">2.7.13.3</ecNumber>
    </recommendedName>
</protein>
<feature type="domain" description="PAC" evidence="11">
    <location>
        <begin position="680"/>
        <end position="736"/>
    </location>
</feature>
<dbReference type="Pfam" id="PF13426">
    <property type="entry name" value="PAS_9"/>
    <property type="match status" value="1"/>
</dbReference>
<evidence type="ECO:0000313" key="12">
    <source>
        <dbReference type="EMBL" id="MFD0869462.1"/>
    </source>
</evidence>
<dbReference type="InterPro" id="IPR005467">
    <property type="entry name" value="His_kinase_dom"/>
</dbReference>
<dbReference type="InterPro" id="IPR003661">
    <property type="entry name" value="HisK_dim/P_dom"/>
</dbReference>
<evidence type="ECO:0000256" key="8">
    <source>
        <dbReference type="ARBA" id="ARBA00023012"/>
    </source>
</evidence>
<dbReference type="Proteomes" id="UP001597120">
    <property type="component" value="Unassembled WGS sequence"/>
</dbReference>
<dbReference type="InterPro" id="IPR036097">
    <property type="entry name" value="HisK_dim/P_sf"/>
</dbReference>
<dbReference type="Gene3D" id="3.30.450.20">
    <property type="entry name" value="PAS domain"/>
    <property type="match status" value="3"/>
</dbReference>
<dbReference type="InterPro" id="IPR001610">
    <property type="entry name" value="PAC"/>
</dbReference>
<dbReference type="SMART" id="SM00388">
    <property type="entry name" value="HisKA"/>
    <property type="match status" value="1"/>
</dbReference>
<dbReference type="PROSITE" id="PS50109">
    <property type="entry name" value="HIS_KIN"/>
    <property type="match status" value="1"/>
</dbReference>
<dbReference type="InterPro" id="IPR013656">
    <property type="entry name" value="PAS_4"/>
</dbReference>
<evidence type="ECO:0000259" key="9">
    <source>
        <dbReference type="PROSITE" id="PS50109"/>
    </source>
</evidence>
<evidence type="ECO:0000256" key="1">
    <source>
        <dbReference type="ARBA" id="ARBA00000085"/>
    </source>
</evidence>
<proteinExistence type="predicted"/>
<comment type="catalytic activity">
    <reaction evidence="1">
        <text>ATP + protein L-histidine = ADP + protein N-phospho-L-histidine.</text>
        <dbReference type="EC" id="2.7.13.3"/>
    </reaction>
</comment>
<dbReference type="SUPFAM" id="SSF55785">
    <property type="entry name" value="PYP-like sensor domain (PAS domain)"/>
    <property type="match status" value="3"/>
</dbReference>
<dbReference type="PRINTS" id="PR00344">
    <property type="entry name" value="BCTRLSENSOR"/>
</dbReference>
<dbReference type="CDD" id="cd00075">
    <property type="entry name" value="HATPase"/>
    <property type="match status" value="1"/>
</dbReference>
<dbReference type="InterPro" id="IPR003594">
    <property type="entry name" value="HATPase_dom"/>
</dbReference>
<feature type="domain" description="PAS" evidence="10">
    <location>
        <begin position="356"/>
        <end position="426"/>
    </location>
</feature>
<dbReference type="Gene3D" id="3.30.450.40">
    <property type="match status" value="1"/>
</dbReference>
<keyword evidence="4" id="KW-0808">Transferase</keyword>
<evidence type="ECO:0000256" key="4">
    <source>
        <dbReference type="ARBA" id="ARBA00022679"/>
    </source>
</evidence>
<dbReference type="SMART" id="SM00387">
    <property type="entry name" value="HATPase_c"/>
    <property type="match status" value="1"/>
</dbReference>
<dbReference type="Pfam" id="PF00989">
    <property type="entry name" value="PAS"/>
    <property type="match status" value="1"/>
</dbReference>
<dbReference type="NCBIfam" id="TIGR00229">
    <property type="entry name" value="sensory_box"/>
    <property type="match status" value="3"/>
</dbReference>
<evidence type="ECO:0000256" key="5">
    <source>
        <dbReference type="ARBA" id="ARBA00022741"/>
    </source>
</evidence>
<dbReference type="InterPro" id="IPR000700">
    <property type="entry name" value="PAS-assoc_C"/>
</dbReference>
<dbReference type="EC" id="2.7.13.3" evidence="2"/>
<keyword evidence="8" id="KW-0902">Two-component regulatory system</keyword>
<dbReference type="CDD" id="cd00130">
    <property type="entry name" value="PAS"/>
    <property type="match status" value="3"/>
</dbReference>
<dbReference type="SMART" id="SM00091">
    <property type="entry name" value="PAS"/>
    <property type="match status" value="3"/>
</dbReference>
<dbReference type="EMBL" id="JBHTIU010000030">
    <property type="protein sequence ID" value="MFD0869462.1"/>
    <property type="molecule type" value="Genomic_DNA"/>
</dbReference>